<dbReference type="InterPro" id="IPR013785">
    <property type="entry name" value="Aldolase_TIM"/>
</dbReference>
<dbReference type="OrthoDB" id="1711136at2759"/>
<sequence length="167" mass="18072">MAPRFIHILEAYTQLYQESGKEQPLIVIASNANVGEVLATAELGCQHITILAHHMKELQETPLDATALKKYPFLVNPPAKKQNPYYANLQTPERLRVHSKSDPMAGPNWDGQLADIHADYLANGGKLLSGAMDADAAVVKKMQDVLGAFNGGDAKAKAAIEAELAKL</sequence>
<organism evidence="1 2">
    <name type="scientific">Penicillium angulare</name>
    <dbReference type="NCBI Taxonomy" id="116970"/>
    <lineage>
        <taxon>Eukaryota</taxon>
        <taxon>Fungi</taxon>
        <taxon>Dikarya</taxon>
        <taxon>Ascomycota</taxon>
        <taxon>Pezizomycotina</taxon>
        <taxon>Eurotiomycetes</taxon>
        <taxon>Eurotiomycetidae</taxon>
        <taxon>Eurotiales</taxon>
        <taxon>Aspergillaceae</taxon>
        <taxon>Penicillium</taxon>
    </lineage>
</organism>
<name>A0A9W9FXH1_9EURO</name>
<gene>
    <name evidence="1" type="ORF">N7456_004022</name>
</gene>
<evidence type="ECO:0008006" key="3">
    <source>
        <dbReference type="Google" id="ProtNLM"/>
    </source>
</evidence>
<reference evidence="1" key="1">
    <citation type="submission" date="2022-11" db="EMBL/GenBank/DDBJ databases">
        <authorList>
            <person name="Petersen C."/>
        </authorList>
    </citation>
    <scope>NUCLEOTIDE SEQUENCE</scope>
    <source>
        <strain evidence="1">IBT 30069</strain>
    </source>
</reference>
<keyword evidence="2" id="KW-1185">Reference proteome</keyword>
<dbReference type="Gene3D" id="3.20.20.70">
    <property type="entry name" value="Aldolase class I"/>
    <property type="match status" value="1"/>
</dbReference>
<protein>
    <recommendedName>
        <fullName evidence="3">Transaldolase</fullName>
    </recommendedName>
</protein>
<evidence type="ECO:0000313" key="1">
    <source>
        <dbReference type="EMBL" id="KAJ5107347.1"/>
    </source>
</evidence>
<reference evidence="1" key="2">
    <citation type="journal article" date="2023" name="IMA Fungus">
        <title>Comparative genomic study of the Penicillium genus elucidates a diverse pangenome and 15 lateral gene transfer events.</title>
        <authorList>
            <person name="Petersen C."/>
            <person name="Sorensen T."/>
            <person name="Nielsen M.R."/>
            <person name="Sondergaard T.E."/>
            <person name="Sorensen J.L."/>
            <person name="Fitzpatrick D.A."/>
            <person name="Frisvad J.C."/>
            <person name="Nielsen K.L."/>
        </authorList>
    </citation>
    <scope>NUCLEOTIDE SEQUENCE</scope>
    <source>
        <strain evidence="1">IBT 30069</strain>
    </source>
</reference>
<dbReference type="EMBL" id="JAPQKH010000003">
    <property type="protein sequence ID" value="KAJ5107347.1"/>
    <property type="molecule type" value="Genomic_DNA"/>
</dbReference>
<evidence type="ECO:0000313" key="2">
    <source>
        <dbReference type="Proteomes" id="UP001149165"/>
    </source>
</evidence>
<dbReference type="AlphaFoldDB" id="A0A9W9FXH1"/>
<proteinExistence type="predicted"/>
<comment type="caution">
    <text evidence="1">The sequence shown here is derived from an EMBL/GenBank/DDBJ whole genome shotgun (WGS) entry which is preliminary data.</text>
</comment>
<dbReference type="Proteomes" id="UP001149165">
    <property type="component" value="Unassembled WGS sequence"/>
</dbReference>
<accession>A0A9W9FXH1</accession>